<dbReference type="GO" id="GO:0005737">
    <property type="term" value="C:cytoplasm"/>
    <property type="evidence" value="ECO:0007669"/>
    <property type="project" value="TreeGrafter"/>
</dbReference>
<dbReference type="PANTHER" id="PTHR11236:SF18">
    <property type="entry name" value="AMINODEOXYCHORISMATE SYNTHASE"/>
    <property type="match status" value="1"/>
</dbReference>
<dbReference type="InterPro" id="IPR036263">
    <property type="entry name" value="Chorismate_II_sf"/>
</dbReference>
<dbReference type="InterPro" id="IPR019999">
    <property type="entry name" value="Anth_synth_I-like"/>
</dbReference>
<dbReference type="EC" id="2.6.1.85" evidence="5"/>
<dbReference type="Pfam" id="PF04715">
    <property type="entry name" value="Anth_synt_I_N"/>
    <property type="match status" value="1"/>
</dbReference>
<keyword evidence="5" id="KW-0032">Aminotransferase</keyword>
<organism evidence="5 6">
    <name type="scientific">Ramlibacter aurantiacus</name>
    <dbReference type="NCBI Taxonomy" id="2801330"/>
    <lineage>
        <taxon>Bacteria</taxon>
        <taxon>Pseudomonadati</taxon>
        <taxon>Pseudomonadota</taxon>
        <taxon>Betaproteobacteria</taxon>
        <taxon>Burkholderiales</taxon>
        <taxon>Comamonadaceae</taxon>
        <taxon>Ramlibacter</taxon>
    </lineage>
</organism>
<dbReference type="Gene3D" id="3.40.50.880">
    <property type="match status" value="1"/>
</dbReference>
<dbReference type="PROSITE" id="PS51273">
    <property type="entry name" value="GATASE_TYPE_1"/>
    <property type="match status" value="1"/>
</dbReference>
<dbReference type="CDD" id="cd01743">
    <property type="entry name" value="GATase1_Anthranilate_Synthase"/>
    <property type="match status" value="1"/>
</dbReference>
<dbReference type="NCBIfam" id="TIGR00566">
    <property type="entry name" value="trpG_papA"/>
    <property type="match status" value="1"/>
</dbReference>
<dbReference type="Gene3D" id="3.60.120.10">
    <property type="entry name" value="Anthranilate synthase"/>
    <property type="match status" value="1"/>
</dbReference>
<dbReference type="Proteomes" id="UP000613011">
    <property type="component" value="Unassembled WGS sequence"/>
</dbReference>
<dbReference type="GO" id="GO:0046417">
    <property type="term" value="P:chorismate metabolic process"/>
    <property type="evidence" value="ECO:0007669"/>
    <property type="project" value="InterPro"/>
</dbReference>
<dbReference type="SUPFAM" id="SSF48600">
    <property type="entry name" value="Chorismate mutase II"/>
    <property type="match status" value="1"/>
</dbReference>
<dbReference type="GO" id="GO:0004106">
    <property type="term" value="F:chorismate mutase activity"/>
    <property type="evidence" value="ECO:0007669"/>
    <property type="project" value="InterPro"/>
</dbReference>
<evidence type="ECO:0000259" key="4">
    <source>
        <dbReference type="PROSITE" id="PS51168"/>
    </source>
</evidence>
<evidence type="ECO:0000313" key="5">
    <source>
        <dbReference type="EMBL" id="MBL0419350.1"/>
    </source>
</evidence>
<evidence type="ECO:0000256" key="3">
    <source>
        <dbReference type="ARBA" id="ARBA00022962"/>
    </source>
</evidence>
<dbReference type="GO" id="GO:0008153">
    <property type="term" value="P:4-aminobenzoate biosynthetic process"/>
    <property type="evidence" value="ECO:0007669"/>
    <property type="project" value="TreeGrafter"/>
</dbReference>
<proteinExistence type="inferred from homology"/>
<protein>
    <submittedName>
        <fullName evidence="5">Aminodeoxychorismate synthase component I</fullName>
        <ecNumber evidence="5">2.6.1.85</ecNumber>
    </submittedName>
</protein>
<dbReference type="PRINTS" id="PR00097">
    <property type="entry name" value="ANTSNTHASEII"/>
</dbReference>
<dbReference type="SUPFAM" id="SSF52317">
    <property type="entry name" value="Class I glutamine amidotransferase-like"/>
    <property type="match status" value="1"/>
</dbReference>
<comment type="similarity">
    <text evidence="1">In the C-terminal section; belongs to the anthranilate synthase component I family.</text>
</comment>
<sequence>MKTLLIDNYDSFTYNIFQMVSELTGEVPFVFKNDEVSWEEIRELDFDNVVISPGPGRPERPADFGVSRAIIEQASVPVLGICLGLQGIAHLFGGKVTHAPKPMHGRPDDVFHDGMELFDGIPSPFSVIRYHSLIATELPEDLEAVAHTKDGIVMGLRHRHKRIYGVQFHPESVCSEWGHKLLSNFFRLTRPQFSPSQRLGQEPDRLSVEPSQRVPAQAKAKGLFELHWRKKRLGVQAVDVFEALYLGTDRPFWLDSSLVAPGLSRFSFMGNAEGPNASALSYDVHGGELTILERGRPRKSQCSVFDHIDTVLANHVLPHVDLPFDFHGGFLGYMGYEMKKECGAKTAHASSQPDAQFVFVDRFIVFDHAEGEIYMLCLDTPGNGDRAGEWLSEIEARLAAMRPAGSAVLAAPALPSMSLPDPLFVFRDDRDAYLKLVEHCQKAITDGETYEVCLTNRLTANLQPDTFRLYKTLRQLNPAPYAAFLQYDGMTVVCSSPERFLRVDRSRQIESKPIKGTARRGGDEAEDLRLKEDLADSEKNRAENLMIVDLMRNDLGRICEIGSVHVPRLMEIESYATVHQMVSTIRGTLNPEVTLVDAFRSAFPGGSMTGAPKIRTMALIDQLEGEARGVYSGAIGYFSLSGACDFNIVIRTVVVTEQGVTIGVGGAITALSVAQDEVDETVLKARAPMEAVRRVMAAPRLSDEPAQAPAAPAHEGLAPYRTLIDTLDKEILDRLGQRLGVCREVAEFKKRNQISMMQPARVEHVKRTRAELGRTLGLDGEFVSRLYTCIIAEACRLEDEIIEGAEKNEAGH</sequence>
<dbReference type="PROSITE" id="PS51168">
    <property type="entry name" value="CHORISMATE_MUT_2"/>
    <property type="match status" value="1"/>
</dbReference>
<gene>
    <name evidence="5" type="primary">pabB</name>
    <name evidence="5" type="ORF">JI739_03215</name>
</gene>
<dbReference type="InterPro" id="IPR006221">
    <property type="entry name" value="TrpG/PapA_dom"/>
</dbReference>
<dbReference type="InterPro" id="IPR015890">
    <property type="entry name" value="Chorismate_C"/>
</dbReference>
<dbReference type="Pfam" id="PF00117">
    <property type="entry name" value="GATase"/>
    <property type="match status" value="1"/>
</dbReference>
<evidence type="ECO:0000313" key="6">
    <source>
        <dbReference type="Proteomes" id="UP000613011"/>
    </source>
</evidence>
<dbReference type="InterPro" id="IPR002701">
    <property type="entry name" value="CM_II_prokaryot"/>
</dbReference>
<dbReference type="InterPro" id="IPR017926">
    <property type="entry name" value="GATASE"/>
</dbReference>
<dbReference type="FunFam" id="3.40.50.880:FF:000003">
    <property type="entry name" value="Anthranilate synthase component II"/>
    <property type="match status" value="1"/>
</dbReference>
<evidence type="ECO:0000256" key="1">
    <source>
        <dbReference type="ARBA" id="ARBA00005970"/>
    </source>
</evidence>
<dbReference type="GO" id="GO:0000162">
    <property type="term" value="P:L-tryptophan biosynthetic process"/>
    <property type="evidence" value="ECO:0007669"/>
    <property type="project" value="TreeGrafter"/>
</dbReference>
<dbReference type="GO" id="GO:0046820">
    <property type="term" value="F:4-amino-4-deoxychorismate synthase activity"/>
    <property type="evidence" value="ECO:0007669"/>
    <property type="project" value="UniProtKB-EC"/>
</dbReference>
<dbReference type="RefSeq" id="WP_201682389.1">
    <property type="nucleotide sequence ID" value="NZ_JAEQNA010000001.1"/>
</dbReference>
<dbReference type="Pfam" id="PF01817">
    <property type="entry name" value="CM_2"/>
    <property type="match status" value="1"/>
</dbReference>
<reference evidence="5" key="1">
    <citation type="submission" date="2021-01" db="EMBL/GenBank/DDBJ databases">
        <title>Ramlibacter sp. strain AW1 16S ribosomal RNA gene Genome sequencing and assembly.</title>
        <authorList>
            <person name="Kang M."/>
        </authorList>
    </citation>
    <scope>NUCLEOTIDE SEQUENCE</scope>
    <source>
        <strain evidence="5">AW1</strain>
    </source>
</reference>
<dbReference type="PRINTS" id="PR00096">
    <property type="entry name" value="GATASE"/>
</dbReference>
<dbReference type="InterPro" id="IPR029062">
    <property type="entry name" value="Class_I_gatase-like"/>
</dbReference>
<evidence type="ECO:0000256" key="2">
    <source>
        <dbReference type="ARBA" id="ARBA00022679"/>
    </source>
</evidence>
<keyword evidence="6" id="KW-1185">Reference proteome</keyword>
<dbReference type="Pfam" id="PF00425">
    <property type="entry name" value="Chorismate_bind"/>
    <property type="match status" value="1"/>
</dbReference>
<dbReference type="InterPro" id="IPR036979">
    <property type="entry name" value="CM_dom_sf"/>
</dbReference>
<dbReference type="NCBIfam" id="TIGR00553">
    <property type="entry name" value="pabB"/>
    <property type="match status" value="1"/>
</dbReference>
<dbReference type="PANTHER" id="PTHR11236">
    <property type="entry name" value="AMINOBENZOATE/ANTHRANILATE SYNTHASE"/>
    <property type="match status" value="1"/>
</dbReference>
<keyword evidence="3" id="KW-0315">Glutamine amidotransferase</keyword>
<dbReference type="SMART" id="SM00830">
    <property type="entry name" value="CM_2"/>
    <property type="match status" value="1"/>
</dbReference>
<dbReference type="EMBL" id="JAEQNA010000001">
    <property type="protein sequence ID" value="MBL0419350.1"/>
    <property type="molecule type" value="Genomic_DNA"/>
</dbReference>
<dbReference type="InterPro" id="IPR006805">
    <property type="entry name" value="Anth_synth_I_N"/>
</dbReference>
<dbReference type="InterPro" id="IPR005801">
    <property type="entry name" value="ADC_synthase"/>
</dbReference>
<dbReference type="AlphaFoldDB" id="A0A936ZLB9"/>
<dbReference type="InterPro" id="IPR005802">
    <property type="entry name" value="ADC_synth_comp_1"/>
</dbReference>
<dbReference type="Gene3D" id="1.20.59.10">
    <property type="entry name" value="Chorismate mutase"/>
    <property type="match status" value="1"/>
</dbReference>
<accession>A0A936ZLB9</accession>
<dbReference type="SUPFAM" id="SSF56322">
    <property type="entry name" value="ADC synthase"/>
    <property type="match status" value="1"/>
</dbReference>
<keyword evidence="2 5" id="KW-0808">Transferase</keyword>
<dbReference type="GO" id="GO:0009396">
    <property type="term" value="P:folic acid-containing compound biosynthetic process"/>
    <property type="evidence" value="ECO:0007669"/>
    <property type="project" value="InterPro"/>
</dbReference>
<name>A0A936ZLB9_9BURK</name>
<comment type="caution">
    <text evidence="5">The sequence shown here is derived from an EMBL/GenBank/DDBJ whole genome shotgun (WGS) entry which is preliminary data.</text>
</comment>
<feature type="domain" description="Chorismate mutase" evidence="4">
    <location>
        <begin position="711"/>
        <end position="802"/>
    </location>
</feature>